<dbReference type="PANTHER" id="PTHR22945:SF40">
    <property type="entry name" value="SERPENTINE RECEPTOR, CLASS D (DELTA)-RELATED"/>
    <property type="match status" value="1"/>
</dbReference>
<evidence type="ECO:0000256" key="5">
    <source>
        <dbReference type="ARBA" id="ARBA00023136"/>
    </source>
</evidence>
<dbReference type="Proteomes" id="UP000887575">
    <property type="component" value="Unassembled WGS sequence"/>
</dbReference>
<feature type="transmembrane region" description="Helical" evidence="6">
    <location>
        <begin position="73"/>
        <end position="94"/>
    </location>
</feature>
<sequence>MLNLFVMLRLIPRGFSLFYISYGYCTLLGSEACYIGISSLLALINSGLYALCFSFLYRYAVLIRSVHGQRSTLVLICLALTLPCVFQAATFSTANDNEDTIRSLLGNDLGYNIYNLTVSGHITIFRFWILYTIAGTALMTLLTFIIAFWCRKRVLAALSIMDMSPKTKRMHHDLMMALTSMPVIKVKANQPKEDSIADEGKSVSSEASIIKSPTDEKSRKNGHIIFAWSCLVEVITFALFVDFSCRYPAENFFCWQLSLLFLAWSLIAFYTMNFFAWKSYFKVGNHWWIRAKRLWLLLSPFPTTAYAIALFACYGFGESAYKRRPGICFDPYMLMLATTSVIFLAPFQLYCTNKVEDTIIYVKVRDPTQESGYTMIAMSSVQNFFQ</sequence>
<evidence type="ECO:0000256" key="1">
    <source>
        <dbReference type="ARBA" id="ARBA00004141"/>
    </source>
</evidence>
<keyword evidence="7" id="KW-1185">Reference proteome</keyword>
<comment type="subcellular location">
    <subcellularLocation>
        <location evidence="1">Membrane</location>
        <topology evidence="1">Multi-pass membrane protein</topology>
    </subcellularLocation>
</comment>
<feature type="transmembrane region" description="Helical" evidence="6">
    <location>
        <begin position="128"/>
        <end position="150"/>
    </location>
</feature>
<feature type="transmembrane region" description="Helical" evidence="6">
    <location>
        <begin position="255"/>
        <end position="275"/>
    </location>
</feature>
<evidence type="ECO:0000256" key="3">
    <source>
        <dbReference type="ARBA" id="ARBA00022692"/>
    </source>
</evidence>
<reference evidence="8" key="1">
    <citation type="submission" date="2024-02" db="UniProtKB">
        <authorList>
            <consortium name="WormBaseParasite"/>
        </authorList>
    </citation>
    <scope>IDENTIFICATION</scope>
</reference>
<proteinExistence type="inferred from homology"/>
<keyword evidence="5 6" id="KW-0472">Membrane</keyword>
<dbReference type="InterPro" id="IPR050920">
    <property type="entry name" value="Nematode_rcpt-like_delta"/>
</dbReference>
<feature type="transmembrane region" description="Helical" evidence="6">
    <location>
        <begin position="295"/>
        <end position="317"/>
    </location>
</feature>
<evidence type="ECO:0000313" key="7">
    <source>
        <dbReference type="Proteomes" id="UP000887575"/>
    </source>
</evidence>
<keyword evidence="4 6" id="KW-1133">Transmembrane helix</keyword>
<evidence type="ECO:0000313" key="8">
    <source>
        <dbReference type="WBParaSite" id="MBELARI_LOCUS16959"/>
    </source>
</evidence>
<keyword evidence="3 6" id="KW-0812">Transmembrane</keyword>
<evidence type="ECO:0000256" key="4">
    <source>
        <dbReference type="ARBA" id="ARBA00022989"/>
    </source>
</evidence>
<evidence type="ECO:0000256" key="2">
    <source>
        <dbReference type="ARBA" id="ARBA00009166"/>
    </source>
</evidence>
<feature type="transmembrane region" description="Helical" evidence="6">
    <location>
        <begin position="43"/>
        <end position="61"/>
    </location>
</feature>
<dbReference type="WBParaSite" id="MBELARI_LOCUS16959">
    <property type="protein sequence ID" value="MBELARI_LOCUS16959"/>
    <property type="gene ID" value="MBELARI_LOCUS16959"/>
</dbReference>
<feature type="transmembrane region" description="Helical" evidence="6">
    <location>
        <begin position="224"/>
        <end position="243"/>
    </location>
</feature>
<organism evidence="7 8">
    <name type="scientific">Mesorhabditis belari</name>
    <dbReference type="NCBI Taxonomy" id="2138241"/>
    <lineage>
        <taxon>Eukaryota</taxon>
        <taxon>Metazoa</taxon>
        <taxon>Ecdysozoa</taxon>
        <taxon>Nematoda</taxon>
        <taxon>Chromadorea</taxon>
        <taxon>Rhabditida</taxon>
        <taxon>Rhabditina</taxon>
        <taxon>Rhabditomorpha</taxon>
        <taxon>Rhabditoidea</taxon>
        <taxon>Rhabditidae</taxon>
        <taxon>Mesorhabditinae</taxon>
        <taxon>Mesorhabditis</taxon>
    </lineage>
</organism>
<dbReference type="Pfam" id="PF10317">
    <property type="entry name" value="7TM_GPCR_Srd"/>
    <property type="match status" value="1"/>
</dbReference>
<feature type="transmembrane region" description="Helical" evidence="6">
    <location>
        <begin position="332"/>
        <end position="351"/>
    </location>
</feature>
<evidence type="ECO:0000256" key="6">
    <source>
        <dbReference type="SAM" id="Phobius"/>
    </source>
</evidence>
<name>A0AAF3ES50_9BILA</name>
<dbReference type="AlphaFoldDB" id="A0AAF3ES50"/>
<dbReference type="InterPro" id="IPR019421">
    <property type="entry name" value="7TM_GPCR_serpentine_rcpt_Srd"/>
</dbReference>
<comment type="similarity">
    <text evidence="2">Belongs to the nematode receptor-like protein srd family.</text>
</comment>
<dbReference type="PANTHER" id="PTHR22945">
    <property type="entry name" value="SERPENTINE RECEPTOR, CLASS D DELTA"/>
    <property type="match status" value="1"/>
</dbReference>
<dbReference type="GO" id="GO:0016020">
    <property type="term" value="C:membrane"/>
    <property type="evidence" value="ECO:0007669"/>
    <property type="project" value="UniProtKB-SubCell"/>
</dbReference>
<feature type="transmembrane region" description="Helical" evidence="6">
    <location>
        <begin position="17"/>
        <end position="37"/>
    </location>
</feature>
<accession>A0AAF3ES50</accession>
<protein>
    <submittedName>
        <fullName evidence="8">Uncharacterized protein</fullName>
    </submittedName>
</protein>